<evidence type="ECO:0000313" key="1">
    <source>
        <dbReference type="EMBL" id="SAM00643.1"/>
    </source>
</evidence>
<organism evidence="1">
    <name type="scientific">Absidia glauca</name>
    <name type="common">Pin mould</name>
    <dbReference type="NCBI Taxonomy" id="4829"/>
    <lineage>
        <taxon>Eukaryota</taxon>
        <taxon>Fungi</taxon>
        <taxon>Fungi incertae sedis</taxon>
        <taxon>Mucoromycota</taxon>
        <taxon>Mucoromycotina</taxon>
        <taxon>Mucoromycetes</taxon>
        <taxon>Mucorales</taxon>
        <taxon>Cunninghamellaceae</taxon>
        <taxon>Absidia</taxon>
    </lineage>
</organism>
<dbReference type="EMBL" id="LT553376">
    <property type="protein sequence ID" value="SAM00643.1"/>
    <property type="molecule type" value="Genomic_DNA"/>
</dbReference>
<gene>
    <name evidence="1" type="primary">ABSGL_06359.1 scaffold 8296</name>
</gene>
<accession>A0A168NJ62</accession>
<sequence length="109" mass="12330">MLSALPDHTPGELKHPKQGDKWKTLPLFAHLMVTYKGQDYWVDDLVQTTCKTGNFAISGFHASGSAKMVKGFTVPKQDIDHLIEEKPDMINIEPVVPCMVRSDYNVPFW</sequence>
<protein>
    <submittedName>
        <fullName evidence="1">Uncharacterized protein</fullName>
    </submittedName>
</protein>
<evidence type="ECO:0000313" key="2">
    <source>
        <dbReference type="Proteomes" id="UP000078561"/>
    </source>
</evidence>
<name>A0A168NJ62_ABSGL</name>
<dbReference type="Proteomes" id="UP000078561">
    <property type="component" value="Unassembled WGS sequence"/>
</dbReference>
<dbReference type="InParanoid" id="A0A168NJ62"/>
<dbReference type="OrthoDB" id="2288618at2759"/>
<reference evidence="1" key="1">
    <citation type="submission" date="2016-04" db="EMBL/GenBank/DDBJ databases">
        <authorList>
            <person name="Evans L.H."/>
            <person name="Alamgir A."/>
            <person name="Owens N."/>
            <person name="Weber N.D."/>
            <person name="Virtaneva K."/>
            <person name="Barbian K."/>
            <person name="Babar A."/>
            <person name="Rosenke K."/>
        </authorList>
    </citation>
    <scope>NUCLEOTIDE SEQUENCE [LARGE SCALE GENOMIC DNA]</scope>
    <source>
        <strain evidence="1">CBS 101.48</strain>
    </source>
</reference>
<proteinExistence type="predicted"/>
<dbReference type="AlphaFoldDB" id="A0A168NJ62"/>
<keyword evidence="2" id="KW-1185">Reference proteome</keyword>